<feature type="transmembrane region" description="Helical" evidence="8">
    <location>
        <begin position="468"/>
        <end position="487"/>
    </location>
</feature>
<gene>
    <name evidence="9" type="ORF">POSPLADRAFT_1147149</name>
</gene>
<sequence length="491" mass="52902">MSTDTNLPGSTLIRARSPHPLESETPIVKHPTDNPNSMELAELGKRNDLSTSASLAERAKTPDSRLQKVHKHRARIQFAVMCFSLFMAGWNDGTTGPLLPRMQKVYHVGFAVVSLIFVFACLGFVTGATANVALTDRFGFGTVNRLHGLLASGSVAQMIGYAIESSAPPFPAFVLGYAVNGFGMTLARMGFGALCSPLVATQFSQLPRWSFHYLISLGIAFINTVLLAVVLRFRTQNECLAAIGEDLPQTGAPGDGAHMTGGAANDSSKSKYKQMFRLKELHLLALFIFIYVGIEVTVGGNWLCILPHIIAQALLQGWIVTYVIEVRSGGLTLGRVALLWVNKTTPIVPQVGERRVLFIYSLLAIGYETLNRKHPSSDTYIALTRSLELVVWLVPSLIGGAVAVSLVGVLLGPIYPIAMNHSGRVFPQWLLTGCIGWIAGIGQAGSAFLPFLTGLLASKEGILTLQPLLVSMMGAMVVLWAIVPGHAPRVD</sequence>
<evidence type="ECO:0000256" key="2">
    <source>
        <dbReference type="ARBA" id="ARBA00008335"/>
    </source>
</evidence>
<evidence type="ECO:0000256" key="3">
    <source>
        <dbReference type="ARBA" id="ARBA00022448"/>
    </source>
</evidence>
<dbReference type="Gene3D" id="1.20.1250.20">
    <property type="entry name" value="MFS general substrate transporter like domains"/>
    <property type="match status" value="1"/>
</dbReference>
<feature type="region of interest" description="Disordered" evidence="7">
    <location>
        <begin position="1"/>
        <end position="36"/>
    </location>
</feature>
<evidence type="ECO:0008006" key="11">
    <source>
        <dbReference type="Google" id="ProtNLM"/>
    </source>
</evidence>
<dbReference type="OrthoDB" id="413079at2759"/>
<feature type="transmembrane region" description="Helical" evidence="8">
    <location>
        <begin position="389"/>
        <end position="415"/>
    </location>
</feature>
<keyword evidence="3" id="KW-0813">Transport</keyword>
<organism evidence="9 10">
    <name type="scientific">Postia placenta MAD-698-R-SB12</name>
    <dbReference type="NCBI Taxonomy" id="670580"/>
    <lineage>
        <taxon>Eukaryota</taxon>
        <taxon>Fungi</taxon>
        <taxon>Dikarya</taxon>
        <taxon>Basidiomycota</taxon>
        <taxon>Agaricomycotina</taxon>
        <taxon>Agaricomycetes</taxon>
        <taxon>Polyporales</taxon>
        <taxon>Adustoporiaceae</taxon>
        <taxon>Rhodonia</taxon>
    </lineage>
</organism>
<dbReference type="Proteomes" id="UP000194127">
    <property type="component" value="Unassembled WGS sequence"/>
</dbReference>
<feature type="transmembrane region" description="Helical" evidence="8">
    <location>
        <begin position="211"/>
        <end position="231"/>
    </location>
</feature>
<protein>
    <recommendedName>
        <fullName evidence="11">Major facilitator superfamily (MFS) profile domain-containing protein</fullName>
    </recommendedName>
</protein>
<dbReference type="PANTHER" id="PTHR23514">
    <property type="entry name" value="BYPASS OF STOP CODON PROTEIN 6"/>
    <property type="match status" value="1"/>
</dbReference>
<evidence type="ECO:0000256" key="6">
    <source>
        <dbReference type="ARBA" id="ARBA00023136"/>
    </source>
</evidence>
<keyword evidence="4 8" id="KW-0812">Transmembrane</keyword>
<dbReference type="EMBL" id="KZ110599">
    <property type="protein sequence ID" value="OSX60918.1"/>
    <property type="molecule type" value="Genomic_DNA"/>
</dbReference>
<reference evidence="9 10" key="1">
    <citation type="submission" date="2017-04" db="EMBL/GenBank/DDBJ databases">
        <title>Genome Sequence of the Model Brown-Rot Fungus Postia placenta SB12.</title>
        <authorList>
            <consortium name="DOE Joint Genome Institute"/>
            <person name="Gaskell J."/>
            <person name="Kersten P."/>
            <person name="Larrondo L.F."/>
            <person name="Canessa P."/>
            <person name="Martinez D."/>
            <person name="Hibbett D."/>
            <person name="Schmoll M."/>
            <person name="Kubicek C.P."/>
            <person name="Martinez A.T."/>
            <person name="Yadav J."/>
            <person name="Master E."/>
            <person name="Magnuson J.K."/>
            <person name="James T."/>
            <person name="Yaver D."/>
            <person name="Berka R."/>
            <person name="Labutti K."/>
            <person name="Lipzen A."/>
            <person name="Aerts A."/>
            <person name="Barry K."/>
            <person name="Henrissat B."/>
            <person name="Blanchette R."/>
            <person name="Grigoriev I."/>
            <person name="Cullen D."/>
        </authorList>
    </citation>
    <scope>NUCLEOTIDE SEQUENCE [LARGE SCALE GENOMIC DNA]</scope>
    <source>
        <strain evidence="9 10">MAD-698-R-SB12</strain>
    </source>
</reference>
<name>A0A1X6MX28_9APHY</name>
<proteinExistence type="inferred from homology"/>
<dbReference type="GeneID" id="36330977"/>
<evidence type="ECO:0000256" key="8">
    <source>
        <dbReference type="SAM" id="Phobius"/>
    </source>
</evidence>
<comment type="subcellular location">
    <subcellularLocation>
        <location evidence="1">Endomembrane system</location>
        <topology evidence="1">Multi-pass membrane protein</topology>
    </subcellularLocation>
</comment>
<feature type="transmembrane region" description="Helical" evidence="8">
    <location>
        <begin position="281"/>
        <end position="299"/>
    </location>
</feature>
<feature type="transmembrane region" description="Helical" evidence="8">
    <location>
        <begin position="74"/>
        <end position="90"/>
    </location>
</feature>
<keyword evidence="10" id="KW-1185">Reference proteome</keyword>
<dbReference type="PANTHER" id="PTHR23514:SF3">
    <property type="entry name" value="BYPASS OF STOP CODON PROTEIN 6"/>
    <property type="match status" value="1"/>
</dbReference>
<dbReference type="GO" id="GO:0012505">
    <property type="term" value="C:endomembrane system"/>
    <property type="evidence" value="ECO:0007669"/>
    <property type="project" value="UniProtKB-SubCell"/>
</dbReference>
<evidence type="ECO:0000256" key="7">
    <source>
        <dbReference type="SAM" id="MobiDB-lite"/>
    </source>
</evidence>
<evidence type="ECO:0000256" key="5">
    <source>
        <dbReference type="ARBA" id="ARBA00022989"/>
    </source>
</evidence>
<evidence type="ECO:0000313" key="9">
    <source>
        <dbReference type="EMBL" id="OSX60918.1"/>
    </source>
</evidence>
<dbReference type="STRING" id="670580.A0A1X6MX28"/>
<keyword evidence="5 8" id="KW-1133">Transmembrane helix</keyword>
<dbReference type="SUPFAM" id="SSF103473">
    <property type="entry name" value="MFS general substrate transporter"/>
    <property type="match status" value="1"/>
</dbReference>
<evidence type="ECO:0000256" key="4">
    <source>
        <dbReference type="ARBA" id="ARBA00022692"/>
    </source>
</evidence>
<accession>A0A1X6MX28</accession>
<dbReference type="InterPro" id="IPR036259">
    <property type="entry name" value="MFS_trans_sf"/>
</dbReference>
<evidence type="ECO:0000256" key="1">
    <source>
        <dbReference type="ARBA" id="ARBA00004127"/>
    </source>
</evidence>
<dbReference type="AlphaFoldDB" id="A0A1X6MX28"/>
<feature type="transmembrane region" description="Helical" evidence="8">
    <location>
        <begin position="110"/>
        <end position="134"/>
    </location>
</feature>
<comment type="similarity">
    <text evidence="2">Belongs to the major facilitator superfamily.</text>
</comment>
<keyword evidence="6 8" id="KW-0472">Membrane</keyword>
<dbReference type="RefSeq" id="XP_024337712.1">
    <property type="nucleotide sequence ID" value="XM_024486028.1"/>
</dbReference>
<dbReference type="InterPro" id="IPR051788">
    <property type="entry name" value="MFS_Transporter"/>
</dbReference>
<dbReference type="GO" id="GO:0016020">
    <property type="term" value="C:membrane"/>
    <property type="evidence" value="ECO:0007669"/>
    <property type="project" value="TreeGrafter"/>
</dbReference>
<evidence type="ECO:0000313" key="10">
    <source>
        <dbReference type="Proteomes" id="UP000194127"/>
    </source>
</evidence>
<feature type="transmembrane region" description="Helical" evidence="8">
    <location>
        <begin position="435"/>
        <end position="456"/>
    </location>
</feature>